<dbReference type="SUPFAM" id="SSF50965">
    <property type="entry name" value="Galactose oxidase, central domain"/>
    <property type="match status" value="1"/>
</dbReference>
<dbReference type="InterPro" id="IPR028994">
    <property type="entry name" value="Integrin_alpha_N"/>
</dbReference>
<dbReference type="AlphaFoldDB" id="A0A3B0WP00"/>
<keyword evidence="1" id="KW-0732">Signal</keyword>
<evidence type="ECO:0000256" key="1">
    <source>
        <dbReference type="ARBA" id="ARBA00022729"/>
    </source>
</evidence>
<accession>A0A3B0WP00</accession>
<dbReference type="InterPro" id="IPR013517">
    <property type="entry name" value="FG-GAP"/>
</dbReference>
<organism evidence="2">
    <name type="scientific">hydrothermal vent metagenome</name>
    <dbReference type="NCBI Taxonomy" id="652676"/>
    <lineage>
        <taxon>unclassified sequences</taxon>
        <taxon>metagenomes</taxon>
        <taxon>ecological metagenomes</taxon>
    </lineage>
</organism>
<dbReference type="InterPro" id="IPR011043">
    <property type="entry name" value="Gal_Oxase/kelch_b-propeller"/>
</dbReference>
<dbReference type="PANTHER" id="PTHR36220:SF1">
    <property type="entry name" value="GAMMA TUBULIN COMPLEX COMPONENT C-TERMINAL DOMAIN-CONTAINING PROTEIN"/>
    <property type="match status" value="1"/>
</dbReference>
<dbReference type="Gene3D" id="2.130.10.130">
    <property type="entry name" value="Integrin alpha, N-terminal"/>
    <property type="match status" value="2"/>
</dbReference>
<dbReference type="Pfam" id="PF14312">
    <property type="entry name" value="FG-GAP_2"/>
    <property type="match status" value="4"/>
</dbReference>
<protein>
    <recommendedName>
        <fullName evidence="3">Integrin</fullName>
    </recommendedName>
</protein>
<gene>
    <name evidence="2" type="ORF">MNBD_GAMMA07-2501</name>
</gene>
<reference evidence="2" key="1">
    <citation type="submission" date="2018-06" db="EMBL/GenBank/DDBJ databases">
        <authorList>
            <person name="Zhirakovskaya E."/>
        </authorList>
    </citation>
    <scope>NUCLEOTIDE SEQUENCE</scope>
</reference>
<sequence length="474" mass="49078">MGCVDGDVINIFGSLVESIGYFKSDGSAGSANESQFGRFVSLSGDGNTLAVGEIGSRISIFVLTNGQWQQQIRIQGNDAVLNDVSFGLNGRLSHDGNTLVVSSHQDSSDAQGINGAHNRLAIDSGAVYVYVRNGSSWSEQAFIKADNADAGDLFGVSLDISKDGSTLIVGAVKESSGSASDKLDNGAPDSGAAYVFNRNAAGAWGQTAYLKASNLDAGDRFGGAVTVSGDGLTLVVGGALEDSDAVGIDQDQLNDLSSNSGAIYIFALNATDGWLQEKYIKASNADPEDQFGHKLALSDDGATLGVTTILEDSNDPNDPANNDVLVGDFGAAYIFVRDDTRVWTEQAYIKPADMAATDQFGQSISLSSNGDTLAIGDPEESSRLIGLNNGVITADASSGAGYVFIRDADGRWKQQAHIKASNTDAGDNFGFSVDLNGDGSALAVGAHKEDGDATGVNGDALNNNVPDSGAVYLY</sequence>
<dbReference type="EMBL" id="UOFF01000441">
    <property type="protein sequence ID" value="VAW57698.1"/>
    <property type="molecule type" value="Genomic_DNA"/>
</dbReference>
<dbReference type="PANTHER" id="PTHR36220">
    <property type="entry name" value="UNNAMED PRODUCT"/>
    <property type="match status" value="1"/>
</dbReference>
<proteinExistence type="predicted"/>
<evidence type="ECO:0008006" key="3">
    <source>
        <dbReference type="Google" id="ProtNLM"/>
    </source>
</evidence>
<name>A0A3B0WP00_9ZZZZ</name>
<evidence type="ECO:0000313" key="2">
    <source>
        <dbReference type="EMBL" id="VAW57698.1"/>
    </source>
</evidence>